<accession>S5Z5U4</accession>
<feature type="region of interest" description="Disordered" evidence="1">
    <location>
        <begin position="173"/>
        <end position="205"/>
    </location>
</feature>
<feature type="compositionally biased region" description="Acidic residues" evidence="1">
    <location>
        <begin position="185"/>
        <end position="194"/>
    </location>
</feature>
<name>S5Z5U4_9CAUD</name>
<sequence length="367" mass="39563">MTVVPPYLDPADVGDLVPIAQMLVNMTYYGHVIDLDTPAGTYASMEQVGDEAVVTMDVIRGPKGDKGEDAPIITVLWDPEIVEIGDLPNDWGTGPEHVNHGYWIEDLVYIWTGDQWIPKRPGPAGPPGVTPTLSVSAELISLEDQDLGVESSAEITGPATNRHIHFKIAAPQGPVGPAGRIRESDDYDEPDGINDGDVPSWNNSTGKYEPRALTTVLPRFYSIPEGAFTNFSGVAQRQNICAFPLPPMPFPWVPFIVGHIKAVGLEVDSDPLTIGSEIRIGDMNTGQLVARGFGNSTGWSTFTPHFSTASTASIGVSPDSEIAVVPADHTGNEGTIYVNLYNDGLFGIYNFNKAGARWVSSSFQWGR</sequence>
<organism evidence="2">
    <name type="scientific">Mycobacterium phage Muddy</name>
    <dbReference type="NCBI Taxonomy" id="1340829"/>
    <lineage>
        <taxon>Viruses</taxon>
        <taxon>Duplodnaviria</taxon>
        <taxon>Heunggongvirae</taxon>
        <taxon>Uroviricota</taxon>
        <taxon>Caudoviricetes</taxon>
        <taxon>Mapvirus</taxon>
        <taxon>Mapvirus muddy</taxon>
    </lineage>
</organism>
<dbReference type="EMBL" id="KF024728">
    <property type="protein sequence ID" value="AGT12856.1"/>
    <property type="molecule type" value="Genomic_DNA"/>
</dbReference>
<evidence type="ECO:0008006" key="3">
    <source>
        <dbReference type="Google" id="ProtNLM"/>
    </source>
</evidence>
<dbReference type="OrthoDB" id="4126at10239"/>
<reference evidence="2" key="1">
    <citation type="submission" date="2013-05" db="EMBL/GenBank/DDBJ databases">
        <authorList>
            <person name="Govender V.S."/>
            <person name="Mchunu L.V."/>
            <person name="Naicker R.N."/>
            <person name="Sha K.I."/>
            <person name="Zinyembe F."/>
            <person name="Pillay B."/>
            <person name="Larsen M.H."/>
            <person name="Rubin E.J."/>
            <person name="Kasprowicz V.O."/>
            <person name="Bishai W.R."/>
            <person name="Bowman C.A."/>
            <person name="Russell D.A."/>
            <person name="Jacobs-Sera D."/>
            <person name="Hendrix R.W."/>
            <person name="Hatfull G.F."/>
        </authorList>
    </citation>
    <scope>NUCLEOTIDE SEQUENCE [LARGE SCALE GENOMIC DNA]</scope>
</reference>
<evidence type="ECO:0000313" key="2">
    <source>
        <dbReference type="EMBL" id="AGT12856.1"/>
    </source>
</evidence>
<proteinExistence type="predicted"/>
<gene>
    <name evidence="2" type="primary">23</name>
    <name evidence="2" type="ORF">PBI_MUDDY_23</name>
</gene>
<protein>
    <recommendedName>
        <fullName evidence="3">Minor tail protein</fullName>
    </recommendedName>
</protein>
<evidence type="ECO:0000256" key="1">
    <source>
        <dbReference type="SAM" id="MobiDB-lite"/>
    </source>
</evidence>